<dbReference type="Proteomes" id="UP001592531">
    <property type="component" value="Unassembled WGS sequence"/>
</dbReference>
<keyword evidence="1" id="KW-0472">Membrane</keyword>
<dbReference type="RefSeq" id="WP_380537654.1">
    <property type="nucleotide sequence ID" value="NZ_JBHFAB010000014.1"/>
</dbReference>
<keyword evidence="1" id="KW-0812">Transmembrane</keyword>
<reference evidence="2 3" key="1">
    <citation type="submission" date="2024-09" db="EMBL/GenBank/DDBJ databases">
        <authorList>
            <person name="Lee S.D."/>
        </authorList>
    </citation>
    <scope>NUCLEOTIDE SEQUENCE [LARGE SCALE GENOMIC DNA]</scope>
    <source>
        <strain evidence="2 3">N8-3</strain>
    </source>
</reference>
<feature type="transmembrane region" description="Helical" evidence="1">
    <location>
        <begin position="6"/>
        <end position="27"/>
    </location>
</feature>
<evidence type="ECO:0000256" key="1">
    <source>
        <dbReference type="SAM" id="Phobius"/>
    </source>
</evidence>
<sequence length="257" mass="27174">MLTPAMALPVLLFVLLVLAAVVIALVARGRQRAPQRALTAAAASRPGWQGVPAPSGADLARRYRYQSPFSDPGPSFQDLMYGPLPGGAQAEVFHFTSTFRYPPQGPPQGPVQAPPPPPVVTRWTAAAVVFPRPLPHLLLQPGHDALPPGWPPGPGRSYDRAGCGPLWTGLRGYSSDPGAAAAVFTPEVLGRTRALGLDWRMDGRTVIAFAPEHRPPAAMLELVDQLAWFAALLPPEALAAAAGQPDPWQGPSIARPA</sequence>
<comment type="caution">
    <text evidence="2">The sequence shown here is derived from an EMBL/GenBank/DDBJ whole genome shotgun (WGS) entry which is preliminary data.</text>
</comment>
<name>A0ABV6VYS8_9ACTN</name>
<accession>A0ABV6VYS8</accession>
<evidence type="ECO:0008006" key="4">
    <source>
        <dbReference type="Google" id="ProtNLM"/>
    </source>
</evidence>
<protein>
    <recommendedName>
        <fullName evidence="4">DUF3137 domain-containing protein</fullName>
    </recommendedName>
</protein>
<organism evidence="2 3">
    <name type="scientific">Streptacidiphilus cavernicola</name>
    <dbReference type="NCBI Taxonomy" id="3342716"/>
    <lineage>
        <taxon>Bacteria</taxon>
        <taxon>Bacillati</taxon>
        <taxon>Actinomycetota</taxon>
        <taxon>Actinomycetes</taxon>
        <taxon>Kitasatosporales</taxon>
        <taxon>Streptomycetaceae</taxon>
        <taxon>Streptacidiphilus</taxon>
    </lineage>
</organism>
<evidence type="ECO:0000313" key="3">
    <source>
        <dbReference type="Proteomes" id="UP001592531"/>
    </source>
</evidence>
<evidence type="ECO:0000313" key="2">
    <source>
        <dbReference type="EMBL" id="MFC1418862.1"/>
    </source>
</evidence>
<keyword evidence="1" id="KW-1133">Transmembrane helix</keyword>
<dbReference type="EMBL" id="JBHFAB010000014">
    <property type="protein sequence ID" value="MFC1418862.1"/>
    <property type="molecule type" value="Genomic_DNA"/>
</dbReference>
<proteinExistence type="predicted"/>
<gene>
    <name evidence="2" type="ORF">ACEZDE_19810</name>
</gene>
<keyword evidence="3" id="KW-1185">Reference proteome</keyword>